<sequence>MRSRHPGAAPCADPETTKASVLNADGGLADGRIRRPIGRLVPFRGRPTGDPATRSAEADILLTRVGDGLHFDD</sequence>
<evidence type="ECO:0000313" key="2">
    <source>
        <dbReference type="EMBL" id="GGO44517.1"/>
    </source>
</evidence>
<comment type="caution">
    <text evidence="2">The sequence shown here is derived from an EMBL/GenBank/DDBJ whole genome shotgun (WGS) entry which is preliminary data.</text>
</comment>
<dbReference type="Proteomes" id="UP000642509">
    <property type="component" value="Unassembled WGS sequence"/>
</dbReference>
<feature type="region of interest" description="Disordered" evidence="1">
    <location>
        <begin position="1"/>
        <end position="28"/>
    </location>
</feature>
<reference evidence="3" key="1">
    <citation type="journal article" date="2019" name="Int. J. Syst. Evol. Microbiol.">
        <title>The Global Catalogue of Microorganisms (GCM) 10K type strain sequencing project: providing services to taxonomists for standard genome sequencing and annotation.</title>
        <authorList>
            <consortium name="The Broad Institute Genomics Platform"/>
            <consortium name="The Broad Institute Genome Sequencing Center for Infectious Disease"/>
            <person name="Wu L."/>
            <person name="Ma J."/>
        </authorList>
    </citation>
    <scope>NUCLEOTIDE SEQUENCE [LARGE SCALE GENOMIC DNA]</scope>
    <source>
        <strain evidence="3">CGMCC 1.7064</strain>
    </source>
</reference>
<proteinExistence type="predicted"/>
<organism evidence="2 3">
    <name type="scientific">Citricoccus zhacaiensis</name>
    <dbReference type="NCBI Taxonomy" id="489142"/>
    <lineage>
        <taxon>Bacteria</taxon>
        <taxon>Bacillati</taxon>
        <taxon>Actinomycetota</taxon>
        <taxon>Actinomycetes</taxon>
        <taxon>Micrococcales</taxon>
        <taxon>Micrococcaceae</taxon>
        <taxon>Citricoccus</taxon>
    </lineage>
</organism>
<protein>
    <submittedName>
        <fullName evidence="2">Uncharacterized protein</fullName>
    </submittedName>
</protein>
<gene>
    <name evidence="2" type="ORF">GCM10010977_15090</name>
</gene>
<keyword evidence="3" id="KW-1185">Reference proteome</keyword>
<name>A0ABQ2LYS4_9MICC</name>
<accession>A0ABQ2LYS4</accession>
<dbReference type="EMBL" id="BMLQ01000004">
    <property type="protein sequence ID" value="GGO44517.1"/>
    <property type="molecule type" value="Genomic_DNA"/>
</dbReference>
<evidence type="ECO:0000256" key="1">
    <source>
        <dbReference type="SAM" id="MobiDB-lite"/>
    </source>
</evidence>
<evidence type="ECO:0000313" key="3">
    <source>
        <dbReference type="Proteomes" id="UP000642509"/>
    </source>
</evidence>